<dbReference type="Gene3D" id="3.90.550.10">
    <property type="entry name" value="Spore Coat Polysaccharide Biosynthesis Protein SpsA, Chain A"/>
    <property type="match status" value="1"/>
</dbReference>
<feature type="domain" description="Glycosyltransferase 2-like" evidence="7">
    <location>
        <begin position="2"/>
        <end position="85"/>
    </location>
</feature>
<comment type="similarity">
    <text evidence="2">Belongs to the glycosyltransferase 2 family.</text>
</comment>
<evidence type="ECO:0000256" key="6">
    <source>
        <dbReference type="SAM" id="Phobius"/>
    </source>
</evidence>
<dbReference type="Pfam" id="PF00535">
    <property type="entry name" value="Glycos_transf_2"/>
    <property type="match status" value="1"/>
</dbReference>
<keyword evidence="6" id="KW-0812">Transmembrane</keyword>
<accession>A0A1F7SL10</accession>
<keyword evidence="3" id="KW-0328">Glycosyltransferase</keyword>
<reference evidence="8 9" key="1">
    <citation type="journal article" date="2016" name="Nat. Commun.">
        <title>Thousands of microbial genomes shed light on interconnected biogeochemical processes in an aquifer system.</title>
        <authorList>
            <person name="Anantharaman K."/>
            <person name="Brown C.T."/>
            <person name="Hug L.A."/>
            <person name="Sharon I."/>
            <person name="Castelle C.J."/>
            <person name="Probst A.J."/>
            <person name="Thomas B.C."/>
            <person name="Singh A."/>
            <person name="Wilkins M.J."/>
            <person name="Karaoz U."/>
            <person name="Brodie E.L."/>
            <person name="Williams K.H."/>
            <person name="Hubbard S.S."/>
            <person name="Banfield J.F."/>
        </authorList>
    </citation>
    <scope>NUCLEOTIDE SEQUENCE [LARGE SCALE GENOMIC DNA]</scope>
</reference>
<dbReference type="PANTHER" id="PTHR48090:SF10">
    <property type="entry name" value="GLUCOSYL-3-PHOSPHOGLYCERATE SYNTHASE"/>
    <property type="match status" value="1"/>
</dbReference>
<evidence type="ECO:0000259" key="7">
    <source>
        <dbReference type="Pfam" id="PF00535"/>
    </source>
</evidence>
<dbReference type="InterPro" id="IPR001173">
    <property type="entry name" value="Glyco_trans_2-like"/>
</dbReference>
<dbReference type="InterPro" id="IPR050256">
    <property type="entry name" value="Glycosyltransferase_2"/>
</dbReference>
<evidence type="ECO:0000256" key="4">
    <source>
        <dbReference type="ARBA" id="ARBA00022679"/>
    </source>
</evidence>
<dbReference type="AlphaFoldDB" id="A0A1F7SL10"/>
<dbReference type="STRING" id="1817883.A3G31_00820"/>
<name>A0A1F7SL10_9BACT</name>
<proteinExistence type="inferred from homology"/>
<comment type="cofactor">
    <cofactor evidence="1">
        <name>Mg(2+)</name>
        <dbReference type="ChEBI" id="CHEBI:18420"/>
    </cofactor>
</comment>
<evidence type="ECO:0000313" key="9">
    <source>
        <dbReference type="Proteomes" id="UP000178082"/>
    </source>
</evidence>
<keyword evidence="6" id="KW-0472">Membrane</keyword>
<gene>
    <name evidence="8" type="ORF">A3G31_00820</name>
</gene>
<dbReference type="EMBL" id="MGDI01000019">
    <property type="protein sequence ID" value="OGL53928.1"/>
    <property type="molecule type" value="Genomic_DNA"/>
</dbReference>
<evidence type="ECO:0000313" key="8">
    <source>
        <dbReference type="EMBL" id="OGL53928.1"/>
    </source>
</evidence>
<dbReference type="InterPro" id="IPR029044">
    <property type="entry name" value="Nucleotide-diphossugar_trans"/>
</dbReference>
<keyword evidence="5" id="KW-0460">Magnesium</keyword>
<feature type="transmembrane region" description="Helical" evidence="6">
    <location>
        <begin position="125"/>
        <end position="145"/>
    </location>
</feature>
<feature type="transmembrane region" description="Helical" evidence="6">
    <location>
        <begin position="203"/>
        <end position="222"/>
    </location>
</feature>
<comment type="caution">
    <text evidence="8">The sequence shown here is derived from an EMBL/GenBank/DDBJ whole genome shotgun (WGS) entry which is preliminary data.</text>
</comment>
<protein>
    <recommendedName>
        <fullName evidence="7">Glycosyltransferase 2-like domain-containing protein</fullName>
    </recommendedName>
</protein>
<keyword evidence="6" id="KW-1133">Transmembrane helix</keyword>
<evidence type="ECO:0000256" key="3">
    <source>
        <dbReference type="ARBA" id="ARBA00022676"/>
    </source>
</evidence>
<organism evidence="8 9">
    <name type="scientific">Candidatus Schekmanbacteria bacterium RIFCSPLOWO2_12_FULL_38_15</name>
    <dbReference type="NCBI Taxonomy" id="1817883"/>
    <lineage>
        <taxon>Bacteria</taxon>
        <taxon>Candidatus Schekmaniibacteriota</taxon>
    </lineage>
</organism>
<dbReference type="Proteomes" id="UP000178082">
    <property type="component" value="Unassembled WGS sequence"/>
</dbReference>
<dbReference type="GO" id="GO:0016757">
    <property type="term" value="F:glycosyltransferase activity"/>
    <property type="evidence" value="ECO:0007669"/>
    <property type="project" value="UniProtKB-KW"/>
</dbReference>
<keyword evidence="4" id="KW-0808">Transferase</keyword>
<evidence type="ECO:0000256" key="1">
    <source>
        <dbReference type="ARBA" id="ARBA00001946"/>
    </source>
</evidence>
<dbReference type="PANTHER" id="PTHR48090">
    <property type="entry name" value="UNDECAPRENYL-PHOSPHATE 4-DEOXY-4-FORMAMIDO-L-ARABINOSE TRANSFERASE-RELATED"/>
    <property type="match status" value="1"/>
</dbReference>
<dbReference type="SUPFAM" id="SSF53448">
    <property type="entry name" value="Nucleotide-diphospho-sugar transferases"/>
    <property type="match status" value="1"/>
</dbReference>
<evidence type="ECO:0000256" key="2">
    <source>
        <dbReference type="ARBA" id="ARBA00006739"/>
    </source>
</evidence>
<evidence type="ECO:0000256" key="5">
    <source>
        <dbReference type="ARBA" id="ARBA00022842"/>
    </source>
</evidence>
<sequence>MIPCLNEENNLENTVSDIIQVANETETQLDIIIVDDGSTDKTGFLISELTRKYNFIRGIFNKTNIGIGESLKKAIKIVKYEKFTIIGGSNDMSINLLRELFRYKNKAELVFGFYLNKKVRCRRRIVLSNFYNLIYTVLFDIYIQYINSPCIYPTWKLRGLPIRAQRFSVIAEITVKLLRQGCSFFEIPGYAQAKKQNSSAIKIKNLVEVINTFFMLIIEIFLTQRSLYNKKPVRVY</sequence>